<name>A0A1M5LAI1_9HYPH</name>
<evidence type="ECO:0000313" key="2">
    <source>
        <dbReference type="EMBL" id="SHG61980.1"/>
    </source>
</evidence>
<feature type="compositionally biased region" description="Gly residues" evidence="1">
    <location>
        <begin position="481"/>
        <end position="493"/>
    </location>
</feature>
<dbReference type="EMBL" id="FQUP01000006">
    <property type="protein sequence ID" value="SHG61980.1"/>
    <property type="molecule type" value="Genomic_DNA"/>
</dbReference>
<dbReference type="STRING" id="1122133.SAMN02745157_4540"/>
<feature type="compositionally biased region" description="Low complexity" evidence="1">
    <location>
        <begin position="514"/>
        <end position="529"/>
    </location>
</feature>
<evidence type="ECO:0000313" key="3">
    <source>
        <dbReference type="Proteomes" id="UP000184485"/>
    </source>
</evidence>
<feature type="region of interest" description="Disordered" evidence="1">
    <location>
        <begin position="481"/>
        <end position="551"/>
    </location>
</feature>
<dbReference type="Proteomes" id="UP000184485">
    <property type="component" value="Unassembled WGS sequence"/>
</dbReference>
<gene>
    <name evidence="2" type="ORF">SAMN02745157_4540</name>
</gene>
<protein>
    <submittedName>
        <fullName evidence="2">Uncharacterized protein</fullName>
    </submittedName>
</protein>
<sequence>MNRILGVLGSALCISTALVPNSGGAQGLIGGVVTSVTPTVNNTVKSVGSVTSSVGSAVGSTVGTVGSSAGSAVSNVGSAVGGPVGGTVSAVGDAVGSTARTVGSTVGTATTSVGGAVSSGSTTPSGSSSSSNPVASAAGSLGNTLSGVTSVTGGLAGNRNLSGSNSSTATSAPMPHGPGGARSGGSNPLAVLLTPKSTLLGGIDARLDVLSRRELVRLCVDVGGGSGCGGSRQRLSELVDARVKLLSKQQLATVCVNIGASCGSVGGARVNAAAVNREGVLSADARSNLINGIRAKANVLSKGDVVKLCATAGGGAGCSTGSRNQAVRLLDTRLAALSPRRLLDLCLKVGGSCGTSGTVIGTGPQPATGMHPGNGNSAHPGIPHTRQGTRVLASVLDRNGVLSAKARSNLVGGIRAKANVLAKGDVAKLCLTAGGGSGCGSGSRSQTMQLLDTRLAVLSPSSLVDLCLSVGGSCGSGAGGNGGGTNPGGGTTTPGGTIPGTTVNNGGDSTVPAGNGNNSGIGVANNNNGNGKGNGLAPTRPGTMGGNLPNRGIALADSSMSDKDGRLARKRCSTILINPAMYDEELIKLCRMIRQP</sequence>
<feature type="compositionally biased region" description="Low complexity" evidence="1">
    <location>
        <begin position="494"/>
        <end position="507"/>
    </location>
</feature>
<proteinExistence type="predicted"/>
<dbReference type="AlphaFoldDB" id="A0A1M5LAI1"/>
<feature type="region of interest" description="Disordered" evidence="1">
    <location>
        <begin position="156"/>
        <end position="188"/>
    </location>
</feature>
<keyword evidence="3" id="KW-1185">Reference proteome</keyword>
<reference evidence="2 3" key="1">
    <citation type="submission" date="2016-11" db="EMBL/GenBank/DDBJ databases">
        <authorList>
            <person name="Jaros S."/>
            <person name="Januszkiewicz K."/>
            <person name="Wedrychowicz H."/>
        </authorList>
    </citation>
    <scope>NUCLEOTIDE SEQUENCE [LARGE SCALE GENOMIC DNA]</scope>
    <source>
        <strain evidence="2 3">DSM 19436</strain>
    </source>
</reference>
<evidence type="ECO:0000256" key="1">
    <source>
        <dbReference type="SAM" id="MobiDB-lite"/>
    </source>
</evidence>
<feature type="region of interest" description="Disordered" evidence="1">
    <location>
        <begin position="102"/>
        <end position="138"/>
    </location>
</feature>
<accession>A0A1M5LAI1</accession>
<organism evidence="2 3">
    <name type="scientific">Kaistia soli DSM 19436</name>
    <dbReference type="NCBI Taxonomy" id="1122133"/>
    <lineage>
        <taxon>Bacteria</taxon>
        <taxon>Pseudomonadati</taxon>
        <taxon>Pseudomonadota</taxon>
        <taxon>Alphaproteobacteria</taxon>
        <taxon>Hyphomicrobiales</taxon>
        <taxon>Kaistiaceae</taxon>
        <taxon>Kaistia</taxon>
    </lineage>
</organism>
<feature type="compositionally biased region" description="Polar residues" evidence="1">
    <location>
        <begin position="159"/>
        <end position="171"/>
    </location>
</feature>